<protein>
    <submittedName>
        <fullName evidence="2">DUF1002 domain-containing protein</fullName>
    </submittedName>
</protein>
<reference evidence="2" key="1">
    <citation type="submission" date="2019-04" db="EMBL/GenBank/DDBJ databases">
        <title>Evolution of Biomass-Degrading Anaerobic Consortia Revealed by Metagenomics.</title>
        <authorList>
            <person name="Peng X."/>
        </authorList>
    </citation>
    <scope>NUCLEOTIDE SEQUENCE</scope>
    <source>
        <strain evidence="2">SIG254</strain>
    </source>
</reference>
<accession>A0A927WCJ7</accession>
<name>A0A927WCJ7_9CLOT</name>
<dbReference type="Proteomes" id="UP000768462">
    <property type="component" value="Unassembled WGS sequence"/>
</dbReference>
<dbReference type="Pfam" id="PF06207">
    <property type="entry name" value="DUF1002"/>
    <property type="match status" value="1"/>
</dbReference>
<proteinExistence type="predicted"/>
<evidence type="ECO:0000256" key="1">
    <source>
        <dbReference type="SAM" id="SignalP"/>
    </source>
</evidence>
<evidence type="ECO:0000313" key="2">
    <source>
        <dbReference type="EMBL" id="MBE6061297.1"/>
    </source>
</evidence>
<dbReference type="InterPro" id="IPR009343">
    <property type="entry name" value="DUF1002"/>
</dbReference>
<sequence length="297" mass="32480">MSKKFFKKLAMTIGILTCISIPTTAFADIHGEYPSGEILSFGSDLSDSQEAQLRKYFKAPDNIEAIYVDSKMALKQFGLDEKELANFTGGWYSSAYVKLLQKENGVTVNSSNLTLVTNDMLANALITSGILNAEVTASAPFEVTGESALAGILAGAENIMGGELSTSNKKAAQEEIDVSLDLAEEIGDTEASAIINEVKTAVIKDKPSNEEEIKEIIEKVENKYDVDISATIQNNMVTLMSNINDLDLDYSKLKDTLDKSASKFKDEMDALGKELKDSGFFDKLFSWISEFFSSLFN</sequence>
<comment type="caution">
    <text evidence="2">The sequence shown here is derived from an EMBL/GenBank/DDBJ whole genome shotgun (WGS) entry which is preliminary data.</text>
</comment>
<dbReference type="AlphaFoldDB" id="A0A927WCJ7"/>
<feature type="signal peptide" evidence="1">
    <location>
        <begin position="1"/>
        <end position="27"/>
    </location>
</feature>
<keyword evidence="1" id="KW-0732">Signal</keyword>
<evidence type="ECO:0000313" key="3">
    <source>
        <dbReference type="Proteomes" id="UP000768462"/>
    </source>
</evidence>
<organism evidence="2 3">
    <name type="scientific">Clostridium sulfidigenes</name>
    <dbReference type="NCBI Taxonomy" id="318464"/>
    <lineage>
        <taxon>Bacteria</taxon>
        <taxon>Bacillati</taxon>
        <taxon>Bacillota</taxon>
        <taxon>Clostridia</taxon>
        <taxon>Eubacteriales</taxon>
        <taxon>Clostridiaceae</taxon>
        <taxon>Clostridium</taxon>
    </lineage>
</organism>
<dbReference type="EMBL" id="SVCM01000161">
    <property type="protein sequence ID" value="MBE6061297.1"/>
    <property type="molecule type" value="Genomic_DNA"/>
</dbReference>
<feature type="chain" id="PRO_5037090450" evidence="1">
    <location>
        <begin position="28"/>
        <end position="297"/>
    </location>
</feature>
<gene>
    <name evidence="2" type="ORF">E7215_14165</name>
</gene>